<accession>A0ABQ1US59</accession>
<proteinExistence type="predicted"/>
<protein>
    <submittedName>
        <fullName evidence="1">Uncharacterized protein</fullName>
    </submittedName>
</protein>
<dbReference type="EMBL" id="BMKP01000011">
    <property type="protein sequence ID" value="GGF25791.1"/>
    <property type="molecule type" value="Genomic_DNA"/>
</dbReference>
<comment type="caution">
    <text evidence="1">The sequence shown here is derived from an EMBL/GenBank/DDBJ whole genome shotgun (WGS) entry which is preliminary data.</text>
</comment>
<reference evidence="2" key="1">
    <citation type="journal article" date="2019" name="Int. J. Syst. Evol. Microbiol.">
        <title>The Global Catalogue of Microorganisms (GCM) 10K type strain sequencing project: providing services to taxonomists for standard genome sequencing and annotation.</title>
        <authorList>
            <consortium name="The Broad Institute Genomics Platform"/>
            <consortium name="The Broad Institute Genome Sequencing Center for Infectious Disease"/>
            <person name="Wu L."/>
            <person name="Ma J."/>
        </authorList>
    </citation>
    <scope>NUCLEOTIDE SEQUENCE [LARGE SCALE GENOMIC DNA]</scope>
    <source>
        <strain evidence="2">CGMCC 1.16060</strain>
    </source>
</reference>
<organism evidence="1 2">
    <name type="scientific">Flavobacterium limi</name>
    <dbReference type="NCBI Taxonomy" id="2045105"/>
    <lineage>
        <taxon>Bacteria</taxon>
        <taxon>Pseudomonadati</taxon>
        <taxon>Bacteroidota</taxon>
        <taxon>Flavobacteriia</taxon>
        <taxon>Flavobacteriales</taxon>
        <taxon>Flavobacteriaceae</taxon>
        <taxon>Flavobacterium</taxon>
    </lineage>
</organism>
<name>A0ABQ1US59_9FLAO</name>
<keyword evidence="2" id="KW-1185">Reference proteome</keyword>
<evidence type="ECO:0000313" key="1">
    <source>
        <dbReference type="EMBL" id="GGF25791.1"/>
    </source>
</evidence>
<gene>
    <name evidence="1" type="ORF">GCM10011518_38930</name>
</gene>
<evidence type="ECO:0000313" key="2">
    <source>
        <dbReference type="Proteomes" id="UP000655016"/>
    </source>
</evidence>
<sequence>MFLVFKYIQERKVLNKKTYRGAESVKQWIKVNPRDNIKIDLSFVFVAVKLINKYFLNINSSNIGYKSKALTTSYLLK</sequence>
<dbReference type="Proteomes" id="UP000655016">
    <property type="component" value="Unassembled WGS sequence"/>
</dbReference>